<feature type="domain" description="N-acetyltransferase" evidence="3">
    <location>
        <begin position="2"/>
        <end position="143"/>
    </location>
</feature>
<name>A0A3A9YTP2_9ACTN</name>
<evidence type="ECO:0000256" key="1">
    <source>
        <dbReference type="ARBA" id="ARBA00022679"/>
    </source>
</evidence>
<dbReference type="Gene3D" id="3.40.630.30">
    <property type="match status" value="1"/>
</dbReference>
<keyword evidence="5" id="KW-1185">Reference proteome</keyword>
<dbReference type="OrthoDB" id="9805924at2"/>
<dbReference type="PROSITE" id="PS51186">
    <property type="entry name" value="GNAT"/>
    <property type="match status" value="1"/>
</dbReference>
<dbReference type="GO" id="GO:0016747">
    <property type="term" value="F:acyltransferase activity, transferring groups other than amino-acyl groups"/>
    <property type="evidence" value="ECO:0007669"/>
    <property type="project" value="InterPro"/>
</dbReference>
<evidence type="ECO:0000259" key="3">
    <source>
        <dbReference type="PROSITE" id="PS51186"/>
    </source>
</evidence>
<dbReference type="SUPFAM" id="SSF55729">
    <property type="entry name" value="Acyl-CoA N-acyltransferases (Nat)"/>
    <property type="match status" value="1"/>
</dbReference>
<dbReference type="Pfam" id="PF00583">
    <property type="entry name" value="Acetyltransf_1"/>
    <property type="match status" value="1"/>
</dbReference>
<sequence>MHQVRRARPEDAPELAGLIGELGYPVRAVDVRPRIVGLPPDNVVLVAFDGTVLTGWVHGRHGRSVVHGDRLEIVGLGVAGDRRGHGVGRALLTAVEGWARGRGLRRAQVLSGAERGAAHRFYRRHGYRRMKAEEVFVKTLAAG</sequence>
<organism evidence="4 5">
    <name type="scientific">Micromonospora endolithica</name>
    <dbReference type="NCBI Taxonomy" id="230091"/>
    <lineage>
        <taxon>Bacteria</taxon>
        <taxon>Bacillati</taxon>
        <taxon>Actinomycetota</taxon>
        <taxon>Actinomycetes</taxon>
        <taxon>Micromonosporales</taxon>
        <taxon>Micromonosporaceae</taxon>
        <taxon>Micromonospora</taxon>
    </lineage>
</organism>
<dbReference type="CDD" id="cd04301">
    <property type="entry name" value="NAT_SF"/>
    <property type="match status" value="1"/>
</dbReference>
<dbReference type="AlphaFoldDB" id="A0A3A9YTP2"/>
<reference evidence="4 5" key="1">
    <citation type="journal article" date="2004" name="Syst. Appl. Microbiol.">
        <title>Cryptoendolithic actinomycetes from antarctic sandstone rock samples: Micromonospora endolithica sp. nov. and two isolates related to Micromonospora coerulea Jensen 1932.</title>
        <authorList>
            <person name="Hirsch P."/>
            <person name="Mevs U."/>
            <person name="Kroppenstedt R.M."/>
            <person name="Schumann P."/>
            <person name="Stackebrandt E."/>
        </authorList>
    </citation>
    <scope>NUCLEOTIDE SEQUENCE [LARGE SCALE GENOMIC DNA]</scope>
    <source>
        <strain evidence="4 5">JCM 12677</strain>
    </source>
</reference>
<keyword evidence="1 4" id="KW-0808">Transferase</keyword>
<dbReference type="PANTHER" id="PTHR43877">
    <property type="entry name" value="AMINOALKYLPHOSPHONATE N-ACETYLTRANSFERASE-RELATED-RELATED"/>
    <property type="match status" value="1"/>
</dbReference>
<accession>A0A3A9YTP2</accession>
<evidence type="ECO:0000313" key="5">
    <source>
        <dbReference type="Proteomes" id="UP000281726"/>
    </source>
</evidence>
<dbReference type="InterPro" id="IPR050832">
    <property type="entry name" value="Bact_Acetyltransf"/>
</dbReference>
<gene>
    <name evidence="4" type="ORF">D7223_28800</name>
</gene>
<comment type="caution">
    <text evidence="4">The sequence shown here is derived from an EMBL/GenBank/DDBJ whole genome shotgun (WGS) entry which is preliminary data.</text>
</comment>
<protein>
    <submittedName>
        <fullName evidence="4">GNAT family N-acetyltransferase</fullName>
    </submittedName>
</protein>
<evidence type="ECO:0000256" key="2">
    <source>
        <dbReference type="ARBA" id="ARBA00023315"/>
    </source>
</evidence>
<dbReference type="Proteomes" id="UP000281726">
    <property type="component" value="Unassembled WGS sequence"/>
</dbReference>
<dbReference type="InterPro" id="IPR000182">
    <property type="entry name" value="GNAT_dom"/>
</dbReference>
<dbReference type="RefSeq" id="WP_120732151.1">
    <property type="nucleotide sequence ID" value="NZ_RBAK01000017.1"/>
</dbReference>
<keyword evidence="2" id="KW-0012">Acyltransferase</keyword>
<evidence type="ECO:0000313" key="4">
    <source>
        <dbReference type="EMBL" id="RKN39330.1"/>
    </source>
</evidence>
<dbReference type="EMBL" id="RBAK01000017">
    <property type="protein sequence ID" value="RKN39330.1"/>
    <property type="molecule type" value="Genomic_DNA"/>
</dbReference>
<dbReference type="InterPro" id="IPR016181">
    <property type="entry name" value="Acyl_CoA_acyltransferase"/>
</dbReference>
<proteinExistence type="predicted"/>